<dbReference type="EMBL" id="JH816628">
    <property type="protein sequence ID" value="EKC24511.1"/>
    <property type="molecule type" value="Genomic_DNA"/>
</dbReference>
<dbReference type="SUPFAM" id="SSF49785">
    <property type="entry name" value="Galactose-binding domain-like"/>
    <property type="match status" value="1"/>
</dbReference>
<dbReference type="PRINTS" id="PR00011">
    <property type="entry name" value="EGFLAMININ"/>
</dbReference>
<reference evidence="3" key="1">
    <citation type="journal article" date="2012" name="Nature">
        <title>The oyster genome reveals stress adaptation and complexity of shell formation.</title>
        <authorList>
            <person name="Zhang G."/>
            <person name="Fang X."/>
            <person name="Guo X."/>
            <person name="Li L."/>
            <person name="Luo R."/>
            <person name="Xu F."/>
            <person name="Yang P."/>
            <person name="Zhang L."/>
            <person name="Wang X."/>
            <person name="Qi H."/>
            <person name="Xiong Z."/>
            <person name="Que H."/>
            <person name="Xie Y."/>
            <person name="Holland P.W."/>
            <person name="Paps J."/>
            <person name="Zhu Y."/>
            <person name="Wu F."/>
            <person name="Chen Y."/>
            <person name="Wang J."/>
            <person name="Peng C."/>
            <person name="Meng J."/>
            <person name="Yang L."/>
            <person name="Liu J."/>
            <person name="Wen B."/>
            <person name="Zhang N."/>
            <person name="Huang Z."/>
            <person name="Zhu Q."/>
            <person name="Feng Y."/>
            <person name="Mount A."/>
            <person name="Hedgecock D."/>
            <person name="Xu Z."/>
            <person name="Liu Y."/>
            <person name="Domazet-Loso T."/>
            <person name="Du Y."/>
            <person name="Sun X."/>
            <person name="Zhang S."/>
            <person name="Liu B."/>
            <person name="Cheng P."/>
            <person name="Jiang X."/>
            <person name="Li J."/>
            <person name="Fan D."/>
            <person name="Wang W."/>
            <person name="Fu W."/>
            <person name="Wang T."/>
            <person name="Wang B."/>
            <person name="Zhang J."/>
            <person name="Peng Z."/>
            <person name="Li Y."/>
            <person name="Li N."/>
            <person name="Wang J."/>
            <person name="Chen M."/>
            <person name="He Y."/>
            <person name="Tan F."/>
            <person name="Song X."/>
            <person name="Zheng Q."/>
            <person name="Huang R."/>
            <person name="Yang H."/>
            <person name="Du X."/>
            <person name="Chen L."/>
            <person name="Yang M."/>
            <person name="Gaffney P.M."/>
            <person name="Wang S."/>
            <person name="Luo L."/>
            <person name="She Z."/>
            <person name="Ming Y."/>
            <person name="Huang W."/>
            <person name="Zhang S."/>
            <person name="Huang B."/>
            <person name="Zhang Y."/>
            <person name="Qu T."/>
            <person name="Ni P."/>
            <person name="Miao G."/>
            <person name="Wang J."/>
            <person name="Wang Q."/>
            <person name="Steinberg C.E."/>
            <person name="Wang H."/>
            <person name="Li N."/>
            <person name="Qian L."/>
            <person name="Zhang G."/>
            <person name="Li Y."/>
            <person name="Yang H."/>
            <person name="Liu X."/>
            <person name="Wang J."/>
            <person name="Yin Y."/>
            <person name="Wang J."/>
        </authorList>
    </citation>
    <scope>NUCLEOTIDE SEQUENCE [LARGE SCALE GENOMIC DNA]</scope>
    <source>
        <strain evidence="3">05x7-T-G4-1.051#20</strain>
    </source>
</reference>
<evidence type="ECO:0000259" key="1">
    <source>
        <dbReference type="PROSITE" id="PS00022"/>
    </source>
</evidence>
<dbReference type="Gene3D" id="2.170.300.10">
    <property type="entry name" value="Tie2 ligand-binding domain superfamily"/>
    <property type="match status" value="1"/>
</dbReference>
<dbReference type="PROSITE" id="PS00022">
    <property type="entry name" value="EGF_1"/>
    <property type="match status" value="1"/>
</dbReference>
<evidence type="ECO:0000313" key="3">
    <source>
        <dbReference type="EMBL" id="EKC24511.1"/>
    </source>
</evidence>
<accession>K1QSD4</accession>
<evidence type="ECO:0000259" key="2">
    <source>
        <dbReference type="PROSITE" id="PS01186"/>
    </source>
</evidence>
<dbReference type="InterPro" id="IPR008979">
    <property type="entry name" value="Galactose-bd-like_sf"/>
</dbReference>
<proteinExistence type="predicted"/>
<dbReference type="AlphaFoldDB" id="K1QSD4"/>
<organism evidence="3">
    <name type="scientific">Magallana gigas</name>
    <name type="common">Pacific oyster</name>
    <name type="synonym">Crassostrea gigas</name>
    <dbReference type="NCBI Taxonomy" id="29159"/>
    <lineage>
        <taxon>Eukaryota</taxon>
        <taxon>Metazoa</taxon>
        <taxon>Spiralia</taxon>
        <taxon>Lophotrochozoa</taxon>
        <taxon>Mollusca</taxon>
        <taxon>Bivalvia</taxon>
        <taxon>Autobranchia</taxon>
        <taxon>Pteriomorphia</taxon>
        <taxon>Ostreida</taxon>
        <taxon>Ostreoidea</taxon>
        <taxon>Ostreidae</taxon>
        <taxon>Magallana</taxon>
    </lineage>
</organism>
<dbReference type="HOGENOM" id="CLU_795128_0_0_1"/>
<gene>
    <name evidence="3" type="ORF">CGI_10012752</name>
</gene>
<dbReference type="InterPro" id="IPR000742">
    <property type="entry name" value="EGF"/>
</dbReference>
<protein>
    <submittedName>
        <fullName evidence="3">Multiple epidermal growth factor-like domains 10</fullName>
    </submittedName>
</protein>
<dbReference type="InParanoid" id="K1QSD4"/>
<sequence>MGTEEILVTEFRRHASLGYNELDQKNCPLPPNYTIEVGNSSKVPDRHVCASEHLPFIWVQYTVNVSCKPAVRGDIIIVKRVDSGSLILCDFKLREVLSFDGYNVAQSSISLTQNGPANALDNNNRSCAVTNYGKGNYWRIQFNQTLMVDSVELRLKGVCGLSTDGEPCPMCTVDSTCRHCDQSHYGASCEHKCSPGCVPGSCDELTGECNCTTGFTGTHCQFLEVLSFVRYNVSQSSRLPIQNGPENALDNSDDTCAVTDYGKGNYWRIQLNQTLTVDSMELHLKGVCGLSTDGEPCPMCTVDTTCKRCDQSHYGVSCEHNCSPGCVPGSCNELTGECNCITGFTGTHC</sequence>
<dbReference type="PROSITE" id="PS01186">
    <property type="entry name" value="EGF_2"/>
    <property type="match status" value="1"/>
</dbReference>
<name>K1QSD4_MAGGI</name>
<feature type="domain" description="EGF-like" evidence="1 2">
    <location>
        <begin position="209"/>
        <end position="220"/>
    </location>
</feature>